<dbReference type="EMBL" id="ML975151">
    <property type="protein sequence ID" value="KAF1815627.1"/>
    <property type="molecule type" value="Genomic_DNA"/>
</dbReference>
<dbReference type="InterPro" id="IPR013177">
    <property type="entry name" value="Ribosomal_mS38_C"/>
</dbReference>
<organism evidence="3">
    <name type="scientific">Eremomyces bilateralis CBS 781.70</name>
    <dbReference type="NCBI Taxonomy" id="1392243"/>
    <lineage>
        <taxon>Eukaryota</taxon>
        <taxon>Fungi</taxon>
        <taxon>Dikarya</taxon>
        <taxon>Ascomycota</taxon>
        <taxon>Pezizomycotina</taxon>
        <taxon>Dothideomycetes</taxon>
        <taxon>Dothideomycetes incertae sedis</taxon>
        <taxon>Eremomycetales</taxon>
        <taxon>Eremomycetaceae</taxon>
        <taxon>Eremomyces</taxon>
    </lineage>
</organism>
<evidence type="ECO:0000259" key="2">
    <source>
        <dbReference type="SMART" id="SM01155"/>
    </source>
</evidence>
<reference evidence="5" key="2">
    <citation type="submission" date="2020-04" db="EMBL/GenBank/DDBJ databases">
        <authorList>
            <consortium name="NCBI Genome Project"/>
        </authorList>
    </citation>
    <scope>NUCLEOTIDE SEQUENCE</scope>
    <source>
        <strain evidence="5">CBS 781.70</strain>
    </source>
</reference>
<protein>
    <recommendedName>
        <fullName evidence="2">Ribosomal protein mS38 C-terminal domain-containing protein</fullName>
    </recommendedName>
</protein>
<evidence type="ECO:0000313" key="5">
    <source>
        <dbReference type="RefSeq" id="XP_033537258.1"/>
    </source>
</evidence>
<feature type="compositionally biased region" description="Polar residues" evidence="1">
    <location>
        <begin position="22"/>
        <end position="34"/>
    </location>
</feature>
<reference evidence="5" key="3">
    <citation type="submission" date="2025-04" db="UniProtKB">
        <authorList>
            <consortium name="RefSeq"/>
        </authorList>
    </citation>
    <scope>IDENTIFICATION</scope>
    <source>
        <strain evidence="5">CBS 781.70</strain>
    </source>
</reference>
<feature type="domain" description="Ribosomal protein mS38 C-terminal" evidence="2">
    <location>
        <begin position="302"/>
        <end position="335"/>
    </location>
</feature>
<feature type="compositionally biased region" description="Basic residues" evidence="1">
    <location>
        <begin position="43"/>
        <end position="53"/>
    </location>
</feature>
<dbReference type="RefSeq" id="XP_033537258.1">
    <property type="nucleotide sequence ID" value="XM_033674258.1"/>
</dbReference>
<sequence>MFSPSLTRIVLRSTGCSSCTQAAPVTAVSRSSGQRGARTLSRPFHRAHQRRHSSSNASSCPPSQPSSPNSGRVGRKRSKSASQPSVDDAFSHLPSVPNTQHLQQSDIAIASFFSLHAPISIRSDPPTTIPSQRDIDAFLDQLSPSALQKRKADSIMSTLSNVVRTLDSKPQTGTPVNPFEPPSNHLRWQSAGTPDTSSIDAANQHIASLLPFQKPRAPAPITVTGTETFLDLQARPKGTRARKNAATVQRGRTAVVEEKQWETRVVIKTRTLADGTKEITGTASPMVRTDAAEGVRYEEPKKEEVAIRQRKLKMKKHKYKKLMKRTRNLRRKLGRL</sequence>
<dbReference type="GeneID" id="54414828"/>
<dbReference type="AlphaFoldDB" id="A0A6G1GC15"/>
<proteinExistence type="predicted"/>
<gene>
    <name evidence="3 5" type="ORF">P152DRAFT_191480</name>
</gene>
<name>A0A6G1GC15_9PEZI</name>
<feature type="compositionally biased region" description="Low complexity" evidence="1">
    <location>
        <begin position="54"/>
        <end position="70"/>
    </location>
</feature>
<accession>A0A6G1GC15</accession>
<dbReference type="Pfam" id="PF08213">
    <property type="entry name" value="COX24_C"/>
    <property type="match status" value="1"/>
</dbReference>
<dbReference type="Proteomes" id="UP000504638">
    <property type="component" value="Unplaced"/>
</dbReference>
<feature type="region of interest" description="Disordered" evidence="1">
    <location>
        <begin position="22"/>
        <end position="97"/>
    </location>
</feature>
<evidence type="ECO:0000313" key="4">
    <source>
        <dbReference type="Proteomes" id="UP000504638"/>
    </source>
</evidence>
<reference evidence="3 5" key="1">
    <citation type="submission" date="2020-01" db="EMBL/GenBank/DDBJ databases">
        <authorList>
            <consortium name="DOE Joint Genome Institute"/>
            <person name="Haridas S."/>
            <person name="Albert R."/>
            <person name="Binder M."/>
            <person name="Bloem J."/>
            <person name="Labutti K."/>
            <person name="Salamov A."/>
            <person name="Andreopoulos B."/>
            <person name="Baker S.E."/>
            <person name="Barry K."/>
            <person name="Bills G."/>
            <person name="Bluhm B.H."/>
            <person name="Cannon C."/>
            <person name="Castanera R."/>
            <person name="Culley D.E."/>
            <person name="Daum C."/>
            <person name="Ezra D."/>
            <person name="Gonzalez J.B."/>
            <person name="Henrissat B."/>
            <person name="Kuo A."/>
            <person name="Liang C."/>
            <person name="Lipzen A."/>
            <person name="Lutzoni F."/>
            <person name="Magnuson J."/>
            <person name="Mondo S."/>
            <person name="Nolan M."/>
            <person name="Ohm R."/>
            <person name="Pangilinan J."/>
            <person name="Park H.-J."/>
            <person name="Ramirez L."/>
            <person name="Alfaro M."/>
            <person name="Sun H."/>
            <person name="Tritt A."/>
            <person name="Yoshinaga Y."/>
            <person name="Zwiers L.-H."/>
            <person name="Turgeon B.G."/>
            <person name="Goodwin S.B."/>
            <person name="Spatafora J.W."/>
            <person name="Crous P.W."/>
            <person name="Grigoriev I.V."/>
        </authorList>
    </citation>
    <scope>NUCLEOTIDE SEQUENCE</scope>
    <source>
        <strain evidence="3 5">CBS 781.70</strain>
    </source>
</reference>
<evidence type="ECO:0000256" key="1">
    <source>
        <dbReference type="SAM" id="MobiDB-lite"/>
    </source>
</evidence>
<keyword evidence="4" id="KW-1185">Reference proteome</keyword>
<dbReference type="OrthoDB" id="5364404at2759"/>
<evidence type="ECO:0000313" key="3">
    <source>
        <dbReference type="EMBL" id="KAF1815627.1"/>
    </source>
</evidence>
<dbReference type="SMART" id="SM01155">
    <property type="entry name" value="DUF1713"/>
    <property type="match status" value="1"/>
</dbReference>